<organism evidence="2 4">
    <name type="scientific">Maribacter flavus</name>
    <dbReference type="NCBI Taxonomy" id="1658664"/>
    <lineage>
        <taxon>Bacteria</taxon>
        <taxon>Pseudomonadati</taxon>
        <taxon>Bacteroidota</taxon>
        <taxon>Flavobacteriia</taxon>
        <taxon>Flavobacteriales</taxon>
        <taxon>Flavobacteriaceae</taxon>
        <taxon>Maribacter</taxon>
    </lineage>
</organism>
<dbReference type="Proteomes" id="UP001343698">
    <property type="component" value="Unassembled WGS sequence"/>
</dbReference>
<keyword evidence="1" id="KW-0812">Transmembrane</keyword>
<proteinExistence type="predicted"/>
<accession>A0A5B2TTB1</accession>
<feature type="transmembrane region" description="Helical" evidence="1">
    <location>
        <begin position="31"/>
        <end position="50"/>
    </location>
</feature>
<evidence type="ECO:0000313" key="3">
    <source>
        <dbReference type="EMBL" id="MEE1974201.1"/>
    </source>
</evidence>
<dbReference type="Proteomes" id="UP000323188">
    <property type="component" value="Unassembled WGS sequence"/>
</dbReference>
<gene>
    <name evidence="2" type="ORF">F0361_12045</name>
    <name evidence="3" type="ORF">V1H85_17215</name>
</gene>
<name>A0A5B2TTB1_9FLAO</name>
<keyword evidence="5" id="KW-1185">Reference proteome</keyword>
<evidence type="ECO:0000313" key="5">
    <source>
        <dbReference type="Proteomes" id="UP001343698"/>
    </source>
</evidence>
<evidence type="ECO:0000256" key="1">
    <source>
        <dbReference type="SAM" id="Phobius"/>
    </source>
</evidence>
<feature type="transmembrane region" description="Helical" evidence="1">
    <location>
        <begin position="7"/>
        <end position="25"/>
    </location>
</feature>
<reference evidence="3 5" key="2">
    <citation type="submission" date="2024-01" db="EMBL/GenBank/DDBJ databases">
        <title>Maribacter spp. originated from different algae showed divergent polysaccharides utilization ability.</title>
        <authorList>
            <person name="Wang H."/>
            <person name="Wu Y."/>
        </authorList>
    </citation>
    <scope>NUCLEOTIDE SEQUENCE [LARGE SCALE GENOMIC DNA]</scope>
    <source>
        <strain evidence="3 5">KPT27_14</strain>
    </source>
</reference>
<sequence length="60" mass="6543">MKKPAQNLLFAIGILSIALGVYLHFSEVNKFNSYSGIVFGVILISGVFVAKKGLDKNNKE</sequence>
<dbReference type="EMBL" id="VUOE01000002">
    <property type="protein sequence ID" value="KAA2216720.1"/>
    <property type="molecule type" value="Genomic_DNA"/>
</dbReference>
<dbReference type="RefSeq" id="WP_154918842.1">
    <property type="nucleotide sequence ID" value="NZ_JAZDDF010000014.1"/>
</dbReference>
<keyword evidence="1" id="KW-1133">Transmembrane helix</keyword>
<dbReference type="AlphaFoldDB" id="A0A5B2TTB1"/>
<reference evidence="2 4" key="1">
    <citation type="submission" date="2019-09" db="EMBL/GenBank/DDBJ databases">
        <authorList>
            <person name="Khan S.A."/>
            <person name="Jeon C.O."/>
            <person name="Chun B.H."/>
            <person name="Jeong S.E."/>
        </authorList>
    </citation>
    <scope>NUCLEOTIDE SEQUENCE [LARGE SCALE GENOMIC DNA]</scope>
    <source>
        <strain evidence="2 4">KCTC 42508</strain>
    </source>
</reference>
<protein>
    <submittedName>
        <fullName evidence="2">Uncharacterized protein</fullName>
    </submittedName>
</protein>
<evidence type="ECO:0000313" key="2">
    <source>
        <dbReference type="EMBL" id="KAA2216720.1"/>
    </source>
</evidence>
<keyword evidence="1" id="KW-0472">Membrane</keyword>
<dbReference type="EMBL" id="JAZDDF010000014">
    <property type="protein sequence ID" value="MEE1974201.1"/>
    <property type="molecule type" value="Genomic_DNA"/>
</dbReference>
<comment type="caution">
    <text evidence="2">The sequence shown here is derived from an EMBL/GenBank/DDBJ whole genome shotgun (WGS) entry which is preliminary data.</text>
</comment>
<evidence type="ECO:0000313" key="4">
    <source>
        <dbReference type="Proteomes" id="UP000323188"/>
    </source>
</evidence>